<feature type="signal peptide" evidence="11">
    <location>
        <begin position="1"/>
        <end position="22"/>
    </location>
</feature>
<evidence type="ECO:0000256" key="3">
    <source>
        <dbReference type="ARBA" id="ARBA00023180"/>
    </source>
</evidence>
<accession>A0A5B0WTW3</accession>
<evidence type="ECO:0000256" key="4">
    <source>
        <dbReference type="PIRSR" id="PIRSR601548-1"/>
    </source>
</evidence>
<dbReference type="CDD" id="cd06461">
    <property type="entry name" value="M2_ACE"/>
    <property type="match status" value="1"/>
</dbReference>
<keyword evidence="1 11" id="KW-0732">Signal</keyword>
<proteinExistence type="predicted"/>
<evidence type="ECO:0000256" key="5">
    <source>
        <dbReference type="PIRSR" id="PIRSR601548-10"/>
    </source>
</evidence>
<feature type="active site" description="Proton donor 2" evidence="9">
    <location>
        <position position="500"/>
    </location>
</feature>
<feature type="binding site" evidence="10">
    <location>
        <position position="374"/>
    </location>
    <ligand>
        <name>Zn(2+)</name>
        <dbReference type="ChEBI" id="CHEBI:29105"/>
        <label>2</label>
        <note>catalytic</note>
    </ligand>
</feature>
<feature type="glycosylation site" description="N-linked (GlcNAc...) asparagine; partial" evidence="5">
    <location>
        <position position="143"/>
    </location>
</feature>
<dbReference type="PRINTS" id="PR00791">
    <property type="entry name" value="PEPDIPTASEA"/>
</dbReference>
<dbReference type="GO" id="GO:0006508">
    <property type="term" value="P:proteolysis"/>
    <property type="evidence" value="ECO:0007669"/>
    <property type="project" value="InterPro"/>
</dbReference>
<dbReference type="GO" id="GO:0016020">
    <property type="term" value="C:membrane"/>
    <property type="evidence" value="ECO:0007669"/>
    <property type="project" value="InterPro"/>
</dbReference>
<evidence type="ECO:0000256" key="9">
    <source>
        <dbReference type="PIRSR" id="PIRSR601548-6"/>
    </source>
</evidence>
<feature type="disulfide bond" evidence="8">
    <location>
        <begin position="339"/>
        <end position="357"/>
    </location>
</feature>
<dbReference type="PROSITE" id="PS52011">
    <property type="entry name" value="PEPTIDASE_M2"/>
    <property type="match status" value="1"/>
</dbReference>
<evidence type="ECO:0000256" key="8">
    <source>
        <dbReference type="PIRSR" id="PIRSR601548-4"/>
    </source>
</evidence>
<dbReference type="FunFam" id="1.10.1370.30:FF:000005">
    <property type="entry name" value="Angiotensin-converting enzyme"/>
    <property type="match status" value="1"/>
</dbReference>
<dbReference type="AlphaFoldDB" id="A0A5B0WTW3"/>
<organism evidence="12 13">
    <name type="scientific">Pseudohalioglobus sediminis</name>
    <dbReference type="NCBI Taxonomy" id="2606449"/>
    <lineage>
        <taxon>Bacteria</taxon>
        <taxon>Pseudomonadati</taxon>
        <taxon>Pseudomonadota</taxon>
        <taxon>Gammaproteobacteria</taxon>
        <taxon>Cellvibrionales</taxon>
        <taxon>Halieaceae</taxon>
        <taxon>Pseudohalioglobus</taxon>
    </lineage>
</organism>
<reference evidence="12 13" key="1">
    <citation type="submission" date="2019-09" db="EMBL/GenBank/DDBJ databases">
        <authorList>
            <person name="Chen X.-Y."/>
        </authorList>
    </citation>
    <scope>NUCLEOTIDE SEQUENCE [LARGE SCALE GENOMIC DNA]</scope>
    <source>
        <strain evidence="12 13">NY5</strain>
    </source>
</reference>
<keyword evidence="7" id="KW-0862">Zinc</keyword>
<evidence type="ECO:0000256" key="2">
    <source>
        <dbReference type="ARBA" id="ARBA00023157"/>
    </source>
</evidence>
<name>A0A5B0WTW3_9GAMM</name>
<dbReference type="Gene3D" id="1.10.1370.30">
    <property type="match status" value="1"/>
</dbReference>
<comment type="caution">
    <text evidence="12">The sequence shown here is derived from an EMBL/GenBank/DDBJ whole genome shotgun (WGS) entry which is preliminary data.</text>
</comment>
<dbReference type="GO" id="GO:0008237">
    <property type="term" value="F:metallopeptidase activity"/>
    <property type="evidence" value="ECO:0007669"/>
    <property type="project" value="InterPro"/>
</dbReference>
<feature type="active site" description="Proton acceptor 2" evidence="9">
    <location>
        <position position="371"/>
    </location>
</feature>
<evidence type="ECO:0000256" key="10">
    <source>
        <dbReference type="PIRSR" id="PIRSR601548-8"/>
    </source>
</evidence>
<dbReference type="InterPro" id="IPR001548">
    <property type="entry name" value="Peptidase_M2"/>
</dbReference>
<dbReference type="GO" id="GO:0008241">
    <property type="term" value="F:peptidyl-dipeptidase activity"/>
    <property type="evidence" value="ECO:0007669"/>
    <property type="project" value="InterPro"/>
</dbReference>
<feature type="chain" id="PRO_5022800885" evidence="11">
    <location>
        <begin position="23"/>
        <end position="613"/>
    </location>
</feature>
<dbReference type="RefSeq" id="WP_149611679.1">
    <property type="nucleotide sequence ID" value="NZ_VTUX01000005.1"/>
</dbReference>
<evidence type="ECO:0000256" key="6">
    <source>
        <dbReference type="PIRSR" id="PIRSR601548-2"/>
    </source>
</evidence>
<dbReference type="PANTHER" id="PTHR10514:SF27">
    <property type="entry name" value="ANGIOTENSIN-CONVERTING ENZYME"/>
    <property type="match status" value="1"/>
</dbReference>
<keyword evidence="2 8" id="KW-1015">Disulfide bond</keyword>
<evidence type="ECO:0000313" key="12">
    <source>
        <dbReference type="EMBL" id="KAA1190524.1"/>
    </source>
</evidence>
<feature type="binding site" evidence="6">
    <location>
        <position position="509"/>
    </location>
    <ligand>
        <name>chloride</name>
        <dbReference type="ChEBI" id="CHEBI:17996"/>
        <label>1</label>
    </ligand>
</feature>
<feature type="binding site" evidence="6">
    <location>
        <position position="210"/>
    </location>
    <ligand>
        <name>chloride</name>
        <dbReference type="ChEBI" id="CHEBI:17996"/>
        <label>1</label>
    </ligand>
</feature>
<gene>
    <name evidence="12" type="ORF">F0M18_11975</name>
</gene>
<feature type="binding site" evidence="7">
    <location>
        <position position="374"/>
    </location>
    <ligand>
        <name>Zn(2+)</name>
        <dbReference type="ChEBI" id="CHEBI:29105"/>
        <label>1</label>
        <note>catalytic</note>
    </ligand>
</feature>
<feature type="disulfide bond" evidence="8">
    <location>
        <begin position="525"/>
        <end position="537"/>
    </location>
</feature>
<feature type="binding site" evidence="7">
    <location>
        <position position="398"/>
    </location>
    <ligand>
        <name>Zn(2+)</name>
        <dbReference type="ChEBI" id="CHEBI:29105"/>
        <label>1</label>
        <note>catalytic</note>
    </ligand>
</feature>
<keyword evidence="7" id="KW-0479">Metal-binding</keyword>
<dbReference type="Proteomes" id="UP000323708">
    <property type="component" value="Unassembled WGS sequence"/>
</dbReference>
<sequence>MYLFRTALAVVTLSAGAPLALAANQHEAEARAFFLEARDEATAVALPAARARWIFNTYITHDTQQMVIETGKQRELTRVAQARQAHALLGKPGLSDSTRRDLNKVRQTANLPSPADPAATARLLEIGAELKNLYATGSYCDNNGECLSLREMERILRSSRDPAEQLALWQGWREVSPPMRQLYREQVELANAGASDLGFDDLGDYWRSRYDMSGDDFAAAIERYWQQAKPLYEALQCHVQARLTEYYGAENTPGDGTIPAHLTGNMWAQNWSGIEDIVMGSQTAAPFDLTAILAEREMDAIDIVKMAEGFFVSLGLEPLPDTFWERSMFTRPADREVVCHASAWNVDMQDDLRIKMCIQLTEDEVKVVHHELGHNYYQRAYKDLNYFHRGAANPGFHEALGDAIALSINGTYLHQIGLLDSAPKADKQTQIAALMKMALDKVAFLPFALVVDKWRWQVFSGEVGGEEYNSAWWQLRRQYQGVSAPVARSEANFDPGAKYHIPGNTSYSRYFLAHLLQFQFHERLCELAGFAGPLHQCSIYGSQAAGDTLNKMLAAGTSRPWQDTLEAFTGERDVDPRAMLNYFAPLKTWLDEQNKGRQCGWQQAATARPSPGP</sequence>
<dbReference type="SUPFAM" id="SSF55486">
    <property type="entry name" value="Metalloproteases ('zincins'), catalytic domain"/>
    <property type="match status" value="1"/>
</dbReference>
<dbReference type="Pfam" id="PF01401">
    <property type="entry name" value="Peptidase_M2"/>
    <property type="match status" value="1"/>
</dbReference>
<protein>
    <submittedName>
        <fullName evidence="12">M2 family metallopeptidase</fullName>
    </submittedName>
</protein>
<feature type="binding site" evidence="10">
    <location>
        <position position="370"/>
    </location>
    <ligand>
        <name>Zn(2+)</name>
        <dbReference type="ChEBI" id="CHEBI:29105"/>
        <label>2</label>
        <note>catalytic</note>
    </ligand>
</feature>
<evidence type="ECO:0000313" key="13">
    <source>
        <dbReference type="Proteomes" id="UP000323708"/>
    </source>
</evidence>
<evidence type="ECO:0000256" key="7">
    <source>
        <dbReference type="PIRSR" id="PIRSR601548-3"/>
    </source>
</evidence>
<feature type="active site" description="Proton acceptor 1" evidence="4">
    <location>
        <position position="371"/>
    </location>
</feature>
<evidence type="ECO:0000256" key="1">
    <source>
        <dbReference type="ARBA" id="ARBA00022729"/>
    </source>
</evidence>
<feature type="binding site" evidence="10">
    <location>
        <position position="398"/>
    </location>
    <ligand>
        <name>Zn(2+)</name>
        <dbReference type="ChEBI" id="CHEBI:29105"/>
        <label>2</label>
        <note>catalytic</note>
    </ligand>
</feature>
<keyword evidence="13" id="KW-1185">Reference proteome</keyword>
<keyword evidence="3 5" id="KW-0325">Glycoprotein</keyword>
<feature type="disulfide bond" evidence="8">
    <location>
        <begin position="140"/>
        <end position="146"/>
    </location>
</feature>
<dbReference type="PANTHER" id="PTHR10514">
    <property type="entry name" value="ANGIOTENSIN-CONVERTING ENZYME"/>
    <property type="match status" value="1"/>
</dbReference>
<evidence type="ECO:0000256" key="11">
    <source>
        <dbReference type="SAM" id="SignalP"/>
    </source>
</evidence>
<dbReference type="EMBL" id="VTUX01000005">
    <property type="protein sequence ID" value="KAA1190524.1"/>
    <property type="molecule type" value="Genomic_DNA"/>
</dbReference>
<feature type="binding site" evidence="7">
    <location>
        <position position="370"/>
    </location>
    <ligand>
        <name>Zn(2+)</name>
        <dbReference type="ChEBI" id="CHEBI:29105"/>
        <label>1</label>
        <note>catalytic</note>
    </ligand>
</feature>
<feature type="active site" description="Proton donor 1" evidence="4">
    <location>
        <position position="500"/>
    </location>
</feature>